<feature type="non-terminal residue" evidence="10">
    <location>
        <position position="1"/>
    </location>
</feature>
<dbReference type="GO" id="GO:0061630">
    <property type="term" value="F:ubiquitin protein ligase activity"/>
    <property type="evidence" value="ECO:0007669"/>
    <property type="project" value="UniProtKB-EC"/>
</dbReference>
<dbReference type="CDD" id="cd22584">
    <property type="entry name" value="Rcat_RBR_unk"/>
    <property type="match status" value="1"/>
</dbReference>
<keyword evidence="6" id="KW-0863">Zinc-finger</keyword>
<keyword evidence="11" id="KW-1185">Reference proteome</keyword>
<dbReference type="InParanoid" id="A0A5J5ESV3"/>
<evidence type="ECO:0000256" key="3">
    <source>
        <dbReference type="ARBA" id="ARBA00022679"/>
    </source>
</evidence>
<evidence type="ECO:0000313" key="11">
    <source>
        <dbReference type="Proteomes" id="UP000326924"/>
    </source>
</evidence>
<accession>A0A5J5ESV3</accession>
<dbReference type="EMBL" id="VXIS01000147">
    <property type="protein sequence ID" value="KAA8900904.1"/>
    <property type="molecule type" value="Genomic_DNA"/>
</dbReference>
<comment type="caution">
    <text evidence="10">The sequence shown here is derived from an EMBL/GenBank/DDBJ whole genome shotgun (WGS) entry which is preliminary data.</text>
</comment>
<evidence type="ECO:0000256" key="6">
    <source>
        <dbReference type="ARBA" id="ARBA00022771"/>
    </source>
</evidence>
<organism evidence="10 11">
    <name type="scientific">Sphaerosporella brunnea</name>
    <dbReference type="NCBI Taxonomy" id="1250544"/>
    <lineage>
        <taxon>Eukaryota</taxon>
        <taxon>Fungi</taxon>
        <taxon>Dikarya</taxon>
        <taxon>Ascomycota</taxon>
        <taxon>Pezizomycotina</taxon>
        <taxon>Pezizomycetes</taxon>
        <taxon>Pezizales</taxon>
        <taxon>Pyronemataceae</taxon>
        <taxon>Sphaerosporella</taxon>
    </lineage>
</organism>
<dbReference type="OrthoDB" id="10009520at2759"/>
<dbReference type="InterPro" id="IPR044066">
    <property type="entry name" value="TRIAD_supradom"/>
</dbReference>
<sequence length="186" mass="20668">VRRERMAECVVCADEHEKTEMLVLPCEHAYCASEDCLHAPFRRALREKQPFRCCDRVDIDLAAEHFDAAFVADYKLMLLERDTPNPLYCSVPACSRFIVPASIKGGVGTCPACSVRTCAFCRLAEHGGVCREDAEGQRVRALARAAGWKVCPNCQAVVERNAGCLHMTCRCGTEFCYSCNALYSQC</sequence>
<dbReference type="Gene3D" id="1.20.120.1750">
    <property type="match status" value="1"/>
</dbReference>
<dbReference type="GO" id="GO:0008270">
    <property type="term" value="F:zinc ion binding"/>
    <property type="evidence" value="ECO:0007669"/>
    <property type="project" value="UniProtKB-KW"/>
</dbReference>
<feature type="domain" description="RING-type" evidence="9">
    <location>
        <begin position="5"/>
        <end position="186"/>
    </location>
</feature>
<dbReference type="Proteomes" id="UP000326924">
    <property type="component" value="Unassembled WGS sequence"/>
</dbReference>
<dbReference type="Pfam" id="PF01485">
    <property type="entry name" value="IBR"/>
    <property type="match status" value="2"/>
</dbReference>
<proteinExistence type="predicted"/>
<evidence type="ECO:0000256" key="8">
    <source>
        <dbReference type="ARBA" id="ARBA00022833"/>
    </source>
</evidence>
<dbReference type="AlphaFoldDB" id="A0A5J5ESV3"/>
<evidence type="ECO:0000256" key="4">
    <source>
        <dbReference type="ARBA" id="ARBA00022723"/>
    </source>
</evidence>
<dbReference type="InterPro" id="IPR002867">
    <property type="entry name" value="IBR_dom"/>
</dbReference>
<keyword evidence="7" id="KW-0833">Ubl conjugation pathway</keyword>
<name>A0A5J5ESV3_9PEZI</name>
<gene>
    <name evidence="10" type="ORF">FN846DRAFT_752054</name>
</gene>
<dbReference type="SUPFAM" id="SSF57850">
    <property type="entry name" value="RING/U-box"/>
    <property type="match status" value="1"/>
</dbReference>
<keyword evidence="8" id="KW-0862">Zinc</keyword>
<comment type="catalytic activity">
    <reaction evidence="1">
        <text>[E2 ubiquitin-conjugating enzyme]-S-ubiquitinyl-L-cysteine + [acceptor protein]-L-lysine = [E2 ubiquitin-conjugating enzyme]-L-cysteine + [acceptor protein]-N(6)-ubiquitinyl-L-lysine.</text>
        <dbReference type="EC" id="2.3.2.31"/>
    </reaction>
</comment>
<dbReference type="InterPro" id="IPR031127">
    <property type="entry name" value="E3_UB_ligase_RBR"/>
</dbReference>
<keyword evidence="3" id="KW-0808">Transferase</keyword>
<dbReference type="GO" id="GO:0016567">
    <property type="term" value="P:protein ubiquitination"/>
    <property type="evidence" value="ECO:0007669"/>
    <property type="project" value="InterPro"/>
</dbReference>
<evidence type="ECO:0000256" key="2">
    <source>
        <dbReference type="ARBA" id="ARBA00012251"/>
    </source>
</evidence>
<protein>
    <recommendedName>
        <fullName evidence="2">RBR-type E3 ubiquitin transferase</fullName>
        <ecNumber evidence="2">2.3.2.31</ecNumber>
    </recommendedName>
</protein>
<evidence type="ECO:0000256" key="1">
    <source>
        <dbReference type="ARBA" id="ARBA00001798"/>
    </source>
</evidence>
<dbReference type="PROSITE" id="PS51873">
    <property type="entry name" value="TRIAD"/>
    <property type="match status" value="1"/>
</dbReference>
<evidence type="ECO:0000256" key="7">
    <source>
        <dbReference type="ARBA" id="ARBA00022786"/>
    </source>
</evidence>
<feature type="non-terminal residue" evidence="10">
    <location>
        <position position="186"/>
    </location>
</feature>
<keyword evidence="5" id="KW-0677">Repeat</keyword>
<evidence type="ECO:0000259" key="9">
    <source>
        <dbReference type="PROSITE" id="PS51873"/>
    </source>
</evidence>
<reference evidence="10 11" key="1">
    <citation type="submission" date="2019-09" db="EMBL/GenBank/DDBJ databases">
        <title>Draft genome of the ectomycorrhizal ascomycete Sphaerosporella brunnea.</title>
        <authorList>
            <consortium name="DOE Joint Genome Institute"/>
            <person name="Benucci G.M."/>
            <person name="Marozzi G."/>
            <person name="Antonielli L."/>
            <person name="Sanchez S."/>
            <person name="Marco P."/>
            <person name="Wang X."/>
            <person name="Falini L.B."/>
            <person name="Barry K."/>
            <person name="Haridas S."/>
            <person name="Lipzen A."/>
            <person name="Labutti K."/>
            <person name="Grigoriev I.V."/>
            <person name="Murat C."/>
            <person name="Martin F."/>
            <person name="Albertini E."/>
            <person name="Donnini D."/>
            <person name="Bonito G."/>
        </authorList>
    </citation>
    <scope>NUCLEOTIDE SEQUENCE [LARGE SCALE GENOMIC DNA]</scope>
    <source>
        <strain evidence="10 11">Sb_GMNB300</strain>
    </source>
</reference>
<evidence type="ECO:0000313" key="10">
    <source>
        <dbReference type="EMBL" id="KAA8900904.1"/>
    </source>
</evidence>
<dbReference type="PANTHER" id="PTHR11685">
    <property type="entry name" value="RBR FAMILY RING FINGER AND IBR DOMAIN-CONTAINING"/>
    <property type="match status" value="1"/>
</dbReference>
<dbReference type="EC" id="2.3.2.31" evidence="2"/>
<keyword evidence="4" id="KW-0479">Metal-binding</keyword>
<evidence type="ECO:0000256" key="5">
    <source>
        <dbReference type="ARBA" id="ARBA00022737"/>
    </source>
</evidence>